<dbReference type="InterPro" id="IPR001882">
    <property type="entry name" value="Biotin_BS"/>
</dbReference>
<dbReference type="PANTHER" id="PTHR45266">
    <property type="entry name" value="OXALOACETATE DECARBOXYLASE ALPHA CHAIN"/>
    <property type="match status" value="1"/>
</dbReference>
<feature type="compositionally biased region" description="Low complexity" evidence="8">
    <location>
        <begin position="64"/>
        <end position="97"/>
    </location>
</feature>
<dbReference type="PROSITE" id="PS00188">
    <property type="entry name" value="BIOTIN"/>
    <property type="match status" value="1"/>
</dbReference>
<dbReference type="PANTHER" id="PTHR45266:SF3">
    <property type="entry name" value="OXALOACETATE DECARBOXYLASE ALPHA CHAIN"/>
    <property type="match status" value="1"/>
</dbReference>
<dbReference type="InterPro" id="IPR001249">
    <property type="entry name" value="AcCoA_biotinCC"/>
</dbReference>
<dbReference type="GO" id="GO:0003989">
    <property type="term" value="F:acetyl-CoA carboxylase activity"/>
    <property type="evidence" value="ECO:0007669"/>
    <property type="project" value="InterPro"/>
</dbReference>
<evidence type="ECO:0000256" key="2">
    <source>
        <dbReference type="ARBA" id="ARBA00017562"/>
    </source>
</evidence>
<comment type="caution">
    <text evidence="10">The sequence shown here is derived from an EMBL/GenBank/DDBJ whole genome shotgun (WGS) entry which is preliminary data.</text>
</comment>
<organism evidence="10">
    <name type="scientific">marine sediment metagenome</name>
    <dbReference type="NCBI Taxonomy" id="412755"/>
    <lineage>
        <taxon>unclassified sequences</taxon>
        <taxon>metagenomes</taxon>
        <taxon>ecological metagenomes</taxon>
    </lineage>
</organism>
<evidence type="ECO:0000256" key="4">
    <source>
        <dbReference type="ARBA" id="ARBA00022832"/>
    </source>
</evidence>
<dbReference type="SUPFAM" id="SSF51230">
    <property type="entry name" value="Single hybrid motif"/>
    <property type="match status" value="1"/>
</dbReference>
<evidence type="ECO:0000256" key="3">
    <source>
        <dbReference type="ARBA" id="ARBA00022516"/>
    </source>
</evidence>
<evidence type="ECO:0000256" key="7">
    <source>
        <dbReference type="ARBA" id="ARBA00023267"/>
    </source>
</evidence>
<dbReference type="EMBL" id="LAZR01000166">
    <property type="protein sequence ID" value="KKN84855.1"/>
    <property type="molecule type" value="Genomic_DNA"/>
</dbReference>
<protein>
    <recommendedName>
        <fullName evidence="2">Biotin carboxyl carrier protein of acetyl-CoA carboxylase</fullName>
    </recommendedName>
</protein>
<evidence type="ECO:0000256" key="6">
    <source>
        <dbReference type="ARBA" id="ARBA00023160"/>
    </source>
</evidence>
<evidence type="ECO:0000256" key="8">
    <source>
        <dbReference type="SAM" id="MobiDB-lite"/>
    </source>
</evidence>
<comment type="pathway">
    <text evidence="1">Lipid metabolism; fatty acid biosynthesis.</text>
</comment>
<reference evidence="10" key="1">
    <citation type="journal article" date="2015" name="Nature">
        <title>Complex archaea that bridge the gap between prokaryotes and eukaryotes.</title>
        <authorList>
            <person name="Spang A."/>
            <person name="Saw J.H."/>
            <person name="Jorgensen S.L."/>
            <person name="Zaremba-Niedzwiedzka K."/>
            <person name="Martijn J."/>
            <person name="Lind A.E."/>
            <person name="van Eijk R."/>
            <person name="Schleper C."/>
            <person name="Guy L."/>
            <person name="Ettema T.J."/>
        </authorList>
    </citation>
    <scope>NUCLEOTIDE SEQUENCE</scope>
</reference>
<proteinExistence type="predicted"/>
<dbReference type="AlphaFoldDB" id="A0A0F9TV09"/>
<name>A0A0F9TV09_9ZZZZ</name>
<gene>
    <name evidence="10" type="ORF">LCGC14_0285190</name>
</gene>
<dbReference type="CDD" id="cd06850">
    <property type="entry name" value="biotinyl_domain"/>
    <property type="match status" value="1"/>
</dbReference>
<feature type="region of interest" description="Disordered" evidence="8">
    <location>
        <begin position="51"/>
        <end position="102"/>
    </location>
</feature>
<evidence type="ECO:0000313" key="10">
    <source>
        <dbReference type="EMBL" id="KKN84855.1"/>
    </source>
</evidence>
<dbReference type="Gene3D" id="2.40.50.100">
    <property type="match status" value="1"/>
</dbReference>
<keyword evidence="3" id="KW-0444">Lipid biosynthesis</keyword>
<feature type="domain" description="Lipoyl-binding" evidence="9">
    <location>
        <begin position="106"/>
        <end position="182"/>
    </location>
</feature>
<dbReference type="GO" id="GO:0006633">
    <property type="term" value="P:fatty acid biosynthetic process"/>
    <property type="evidence" value="ECO:0007669"/>
    <property type="project" value="UniProtKB-UniPathway"/>
</dbReference>
<keyword evidence="5" id="KW-0443">Lipid metabolism</keyword>
<evidence type="ECO:0000256" key="1">
    <source>
        <dbReference type="ARBA" id="ARBA00005194"/>
    </source>
</evidence>
<dbReference type="Pfam" id="PF00364">
    <property type="entry name" value="Biotin_lipoyl"/>
    <property type="match status" value="1"/>
</dbReference>
<feature type="compositionally biased region" description="Basic residues" evidence="8">
    <location>
        <begin position="1"/>
        <end position="26"/>
    </location>
</feature>
<dbReference type="InterPro" id="IPR011053">
    <property type="entry name" value="Single_hybrid_motif"/>
</dbReference>
<evidence type="ECO:0000256" key="5">
    <source>
        <dbReference type="ARBA" id="ARBA00023098"/>
    </source>
</evidence>
<keyword evidence="6" id="KW-0275">Fatty acid biosynthesis</keyword>
<dbReference type="NCBIfam" id="TIGR00531">
    <property type="entry name" value="BCCP"/>
    <property type="match status" value="1"/>
</dbReference>
<evidence type="ECO:0000259" key="9">
    <source>
        <dbReference type="PROSITE" id="PS50968"/>
    </source>
</evidence>
<sequence length="184" mass="19750">MPKKAPKKTKRKSPAAKAAKAKKRRSAKEMIEDVRELVDLMTAHDITEVNFEDGDKRIVLRRGPPAGAPAEAPAESAMSAANSEPAPSRQAEPAPADADSKPADELFEILSPMVGTFYASASPDGEPYAAHGARITEDTVVCIVEAMKVMNEIRAECSGTIAEICVKNTQPVEYGQVLFRVMPA</sequence>
<dbReference type="GO" id="GO:0009317">
    <property type="term" value="C:acetyl-CoA carboxylase complex"/>
    <property type="evidence" value="ECO:0007669"/>
    <property type="project" value="InterPro"/>
</dbReference>
<accession>A0A0F9TV09</accession>
<dbReference type="PRINTS" id="PR01071">
    <property type="entry name" value="ACOABIOTINCC"/>
</dbReference>
<dbReference type="InterPro" id="IPR050709">
    <property type="entry name" value="Biotin_Carboxyl_Carrier/Decarb"/>
</dbReference>
<keyword evidence="4" id="KW-0276">Fatty acid metabolism</keyword>
<dbReference type="UniPathway" id="UPA00094"/>
<dbReference type="InterPro" id="IPR000089">
    <property type="entry name" value="Biotin_lipoyl"/>
</dbReference>
<feature type="region of interest" description="Disordered" evidence="8">
    <location>
        <begin position="1"/>
        <end position="29"/>
    </location>
</feature>
<dbReference type="PROSITE" id="PS50968">
    <property type="entry name" value="BIOTINYL_LIPOYL"/>
    <property type="match status" value="1"/>
</dbReference>
<keyword evidence="7" id="KW-0092">Biotin</keyword>